<reference evidence="2" key="1">
    <citation type="submission" date="2020-06" db="EMBL/GenBank/DDBJ databases">
        <authorList>
            <consortium name="Plant Systems Biology data submission"/>
        </authorList>
    </citation>
    <scope>NUCLEOTIDE SEQUENCE</scope>
    <source>
        <strain evidence="2">D6</strain>
    </source>
</reference>
<dbReference type="AlphaFoldDB" id="A0A9N8DNA5"/>
<feature type="region of interest" description="Disordered" evidence="1">
    <location>
        <begin position="28"/>
        <end position="68"/>
    </location>
</feature>
<evidence type="ECO:0000256" key="1">
    <source>
        <dbReference type="SAM" id="MobiDB-lite"/>
    </source>
</evidence>
<proteinExistence type="predicted"/>
<feature type="compositionally biased region" description="Polar residues" evidence="1">
    <location>
        <begin position="56"/>
        <end position="68"/>
    </location>
</feature>
<keyword evidence="3" id="KW-1185">Reference proteome</keyword>
<gene>
    <name evidence="2" type="ORF">SEMRO_150_G068780.1</name>
</gene>
<dbReference type="EMBL" id="CAICTM010000149">
    <property type="protein sequence ID" value="CAB9502909.1"/>
    <property type="molecule type" value="Genomic_DNA"/>
</dbReference>
<evidence type="ECO:0000313" key="2">
    <source>
        <dbReference type="EMBL" id="CAB9502909.1"/>
    </source>
</evidence>
<comment type="caution">
    <text evidence="2">The sequence shown here is derived from an EMBL/GenBank/DDBJ whole genome shotgun (WGS) entry which is preliminary data.</text>
</comment>
<dbReference type="Proteomes" id="UP001153069">
    <property type="component" value="Unassembled WGS sequence"/>
</dbReference>
<accession>A0A9N8DNA5</accession>
<protein>
    <submittedName>
        <fullName evidence="2">Uncharacterized protein</fullName>
    </submittedName>
</protein>
<sequence length="145" mass="15872">MPPVPCPPGQPLFAPPILATSILIEEHDHSHRDDHDDPMDEDGSAPVVQRRCSAPEASSTGHSFSSQDCVKSCKGETGNLGHMFCETKRTAMRQKLHSRDYRLSSDEMVFVEAAVKLSKGFAPPAFAPLTLSKPSLPHHVIQGRF</sequence>
<name>A0A9N8DNA5_9STRA</name>
<organism evidence="2 3">
    <name type="scientific">Seminavis robusta</name>
    <dbReference type="NCBI Taxonomy" id="568900"/>
    <lineage>
        <taxon>Eukaryota</taxon>
        <taxon>Sar</taxon>
        <taxon>Stramenopiles</taxon>
        <taxon>Ochrophyta</taxon>
        <taxon>Bacillariophyta</taxon>
        <taxon>Bacillariophyceae</taxon>
        <taxon>Bacillariophycidae</taxon>
        <taxon>Naviculales</taxon>
        <taxon>Naviculaceae</taxon>
        <taxon>Seminavis</taxon>
    </lineage>
</organism>
<evidence type="ECO:0000313" key="3">
    <source>
        <dbReference type="Proteomes" id="UP001153069"/>
    </source>
</evidence>